<evidence type="ECO:0000313" key="2">
    <source>
        <dbReference type="EMBL" id="CAG8804696.1"/>
    </source>
</evidence>
<feature type="non-terminal residue" evidence="2">
    <location>
        <position position="99"/>
    </location>
</feature>
<proteinExistence type="predicted"/>
<accession>A0A9N9PAN0</accession>
<gene>
    <name evidence="2" type="ORF">DERYTH_LOCUS24153</name>
</gene>
<protein>
    <submittedName>
        <fullName evidence="2">12252_t:CDS:1</fullName>
    </submittedName>
</protein>
<organism evidence="2 3">
    <name type="scientific">Dentiscutata erythropus</name>
    <dbReference type="NCBI Taxonomy" id="1348616"/>
    <lineage>
        <taxon>Eukaryota</taxon>
        <taxon>Fungi</taxon>
        <taxon>Fungi incertae sedis</taxon>
        <taxon>Mucoromycota</taxon>
        <taxon>Glomeromycotina</taxon>
        <taxon>Glomeromycetes</taxon>
        <taxon>Diversisporales</taxon>
        <taxon>Gigasporaceae</taxon>
        <taxon>Dentiscutata</taxon>
    </lineage>
</organism>
<evidence type="ECO:0000256" key="1">
    <source>
        <dbReference type="SAM" id="MobiDB-lite"/>
    </source>
</evidence>
<reference evidence="2" key="1">
    <citation type="submission" date="2021-06" db="EMBL/GenBank/DDBJ databases">
        <authorList>
            <person name="Kallberg Y."/>
            <person name="Tangrot J."/>
            <person name="Rosling A."/>
        </authorList>
    </citation>
    <scope>NUCLEOTIDE SEQUENCE</scope>
    <source>
        <strain evidence="2">MA453B</strain>
    </source>
</reference>
<name>A0A9N9PAN0_9GLOM</name>
<evidence type="ECO:0000313" key="3">
    <source>
        <dbReference type="Proteomes" id="UP000789405"/>
    </source>
</evidence>
<comment type="caution">
    <text evidence="2">The sequence shown here is derived from an EMBL/GenBank/DDBJ whole genome shotgun (WGS) entry which is preliminary data.</text>
</comment>
<feature type="region of interest" description="Disordered" evidence="1">
    <location>
        <begin position="77"/>
        <end position="99"/>
    </location>
</feature>
<keyword evidence="3" id="KW-1185">Reference proteome</keyword>
<dbReference type="EMBL" id="CAJVPY010039248">
    <property type="protein sequence ID" value="CAG8804696.1"/>
    <property type="molecule type" value="Genomic_DNA"/>
</dbReference>
<dbReference type="Proteomes" id="UP000789405">
    <property type="component" value="Unassembled WGS sequence"/>
</dbReference>
<dbReference type="AlphaFoldDB" id="A0A9N9PAN0"/>
<sequence>SIQVPIKEPIQEDIQEPVQVAIQEPIQKESCCNPEEFDRKRFYIEMKKEDFDRKRGDYIDKKGVIAEIHKEIFSESNTKPFTQKSNKKNRDYITQEEAD</sequence>
<feature type="non-terminal residue" evidence="2">
    <location>
        <position position="1"/>
    </location>
</feature>
<dbReference type="OrthoDB" id="2440646at2759"/>